<comment type="caution">
    <text evidence="2">The sequence shown here is derived from an EMBL/GenBank/DDBJ whole genome shotgun (WGS) entry which is preliminary data.</text>
</comment>
<dbReference type="AlphaFoldDB" id="A0A6A3IXH8"/>
<feature type="region of interest" description="Disordered" evidence="1">
    <location>
        <begin position="1"/>
        <end position="69"/>
    </location>
</feature>
<protein>
    <submittedName>
        <fullName evidence="2">Uncharacterized protein</fullName>
    </submittedName>
</protein>
<evidence type="ECO:0000313" key="2">
    <source>
        <dbReference type="EMBL" id="KAE8987726.1"/>
    </source>
</evidence>
<feature type="compositionally biased region" description="Polar residues" evidence="1">
    <location>
        <begin position="20"/>
        <end position="32"/>
    </location>
</feature>
<sequence length="69" mass="7815">MPDRASIYYHSEQNTERRLQSTISSAAATQQHLRARGGRQAPRRKERQPSRQKKALEALGLKNAATNNL</sequence>
<dbReference type="Proteomes" id="UP000460718">
    <property type="component" value="Unassembled WGS sequence"/>
</dbReference>
<dbReference type="EMBL" id="QXFW01001651">
    <property type="protein sequence ID" value="KAE8987726.1"/>
    <property type="molecule type" value="Genomic_DNA"/>
</dbReference>
<accession>A0A6A3IXH8</accession>
<gene>
    <name evidence="2" type="ORF">PF011_g19466</name>
</gene>
<name>A0A6A3IXH8_9STRA</name>
<reference evidence="2 3" key="1">
    <citation type="submission" date="2018-09" db="EMBL/GenBank/DDBJ databases">
        <title>Genomic investigation of the strawberry pathogen Phytophthora fragariae indicates pathogenicity is determined by transcriptional variation in three key races.</title>
        <authorList>
            <person name="Adams T.M."/>
            <person name="Armitage A.D."/>
            <person name="Sobczyk M.K."/>
            <person name="Bates H.J."/>
            <person name="Dunwell J.M."/>
            <person name="Nellist C.F."/>
            <person name="Harrison R.J."/>
        </authorList>
    </citation>
    <scope>NUCLEOTIDE SEQUENCE [LARGE SCALE GENOMIC DNA]</scope>
    <source>
        <strain evidence="2 3">SCRP245</strain>
    </source>
</reference>
<organism evidence="2 3">
    <name type="scientific">Phytophthora fragariae</name>
    <dbReference type="NCBI Taxonomy" id="53985"/>
    <lineage>
        <taxon>Eukaryota</taxon>
        <taxon>Sar</taxon>
        <taxon>Stramenopiles</taxon>
        <taxon>Oomycota</taxon>
        <taxon>Peronosporomycetes</taxon>
        <taxon>Peronosporales</taxon>
        <taxon>Peronosporaceae</taxon>
        <taxon>Phytophthora</taxon>
    </lineage>
</organism>
<feature type="compositionally biased region" description="Basic residues" evidence="1">
    <location>
        <begin position="33"/>
        <end position="53"/>
    </location>
</feature>
<proteinExistence type="predicted"/>
<evidence type="ECO:0000256" key="1">
    <source>
        <dbReference type="SAM" id="MobiDB-lite"/>
    </source>
</evidence>
<evidence type="ECO:0000313" key="3">
    <source>
        <dbReference type="Proteomes" id="UP000460718"/>
    </source>
</evidence>